<dbReference type="AlphaFoldDB" id="A0A9X1IHF9"/>
<dbReference type="InterPro" id="IPR045087">
    <property type="entry name" value="Cu-oxidase_fam"/>
</dbReference>
<dbReference type="SUPFAM" id="SSF49503">
    <property type="entry name" value="Cupredoxins"/>
    <property type="match status" value="3"/>
</dbReference>
<comment type="subunit">
    <text evidence="1">Monomer.</text>
</comment>
<protein>
    <recommendedName>
        <fullName evidence="5">Multicopper oxidase CueO</fullName>
        <ecNumber evidence="4">1.16.3.4</ecNumber>
    </recommendedName>
    <alternativeName>
        <fullName evidence="6">Copper efflux oxidase</fullName>
    </alternativeName>
    <alternativeName>
        <fullName evidence="7">Cuprous oxidase</fullName>
    </alternativeName>
</protein>
<evidence type="ECO:0000256" key="7">
    <source>
        <dbReference type="ARBA" id="ARBA00043090"/>
    </source>
</evidence>
<keyword evidence="2" id="KW-0479">Metal-binding</keyword>
<evidence type="ECO:0000313" key="12">
    <source>
        <dbReference type="Proteomes" id="UP001139311"/>
    </source>
</evidence>
<comment type="catalytic activity">
    <reaction evidence="8">
        <text>4 Cu(+) + O2 + 4 H(+) = 4 Cu(2+) + 2 H2O</text>
        <dbReference type="Rhea" id="RHEA:30083"/>
        <dbReference type="ChEBI" id="CHEBI:15377"/>
        <dbReference type="ChEBI" id="CHEBI:15378"/>
        <dbReference type="ChEBI" id="CHEBI:15379"/>
        <dbReference type="ChEBI" id="CHEBI:29036"/>
        <dbReference type="ChEBI" id="CHEBI:49552"/>
        <dbReference type="EC" id="1.16.3.4"/>
    </reaction>
    <physiologicalReaction direction="left-to-right" evidence="8">
        <dbReference type="Rhea" id="RHEA:30084"/>
    </physiologicalReaction>
</comment>
<keyword evidence="12" id="KW-1185">Reference proteome</keyword>
<dbReference type="RefSeq" id="WP_226612785.1">
    <property type="nucleotide sequence ID" value="NZ_JAJAQI010000049.1"/>
</dbReference>
<dbReference type="PROSITE" id="PS51318">
    <property type="entry name" value="TAT"/>
    <property type="match status" value="1"/>
</dbReference>
<dbReference type="Pfam" id="PF07732">
    <property type="entry name" value="Cu-oxidase_3"/>
    <property type="match status" value="1"/>
</dbReference>
<sequence length="495" mass="53294">MPKLDRRSLLIGSGLLLSAACSRQFATPGSAAEPDRPLPIPTLLDARQQGQVIALSAQAGKTSFYPGRPSDTFGYNGSYLGPTLRVHRGDEVKVAATNRLSADTTVHWHGLLIPGELDGGPHQPIPPGTTWRPNLPIRQPAATLLYHSHAHGLTAEQVYSGLAGMLIVTDQEEQGLGLPSDYGVDDLPLLIQDRQFQDGRLMMPAGMMTAMQGRRGDTILVNGAPNPLAAVPNRLVRLRLVNGSNARIYDLSFSDGRGFHWIGTEGGLLERSVALRSLTLAPGQRAEILVDFADGRTVSLVTGPDANASMMGMMGNTGMMGGRSGAAGLTSMTVLRFAPRPMGNSGARTSAPDLLVPRVRPDPAKAVRRRRLVLNMGMGGMMGAGGGMALTINGKPFDMGRVDERVRLGDVEIWEVSGQMMKHPIHIHGVHFDVLRRDGGRPDLLDQGARDTILVKEPVELLIRFDQPASTAPFMYHCHVLEHEDNGMMGQFTVS</sequence>
<dbReference type="InterPro" id="IPR011706">
    <property type="entry name" value="Cu-oxidase_C"/>
</dbReference>
<dbReference type="GO" id="GO:0016491">
    <property type="term" value="F:oxidoreductase activity"/>
    <property type="evidence" value="ECO:0007669"/>
    <property type="project" value="UniProtKB-KW"/>
</dbReference>
<reference evidence="11" key="1">
    <citation type="submission" date="2021-10" db="EMBL/GenBank/DDBJ databases">
        <title>Roseicella aerolatum sp. nov., isolated from aerosols of e-waste dismantling site.</title>
        <authorList>
            <person name="Qin T."/>
        </authorList>
    </citation>
    <scope>NUCLEOTIDE SEQUENCE</scope>
    <source>
        <strain evidence="11">GB24</strain>
    </source>
</reference>
<dbReference type="InterPro" id="IPR002355">
    <property type="entry name" value="Cu_oxidase_Cu_BS"/>
</dbReference>
<dbReference type="Pfam" id="PF07731">
    <property type="entry name" value="Cu-oxidase_2"/>
    <property type="match status" value="1"/>
</dbReference>
<dbReference type="CDD" id="cd04232">
    <property type="entry name" value="CuRO_1_CueO_FtsP"/>
    <property type="match status" value="1"/>
</dbReference>
<name>A0A9X1IHF9_9PROT</name>
<evidence type="ECO:0000256" key="8">
    <source>
        <dbReference type="ARBA" id="ARBA00048092"/>
    </source>
</evidence>
<comment type="caution">
    <text evidence="11">The sequence shown here is derived from an EMBL/GenBank/DDBJ whole genome shotgun (WGS) entry which is preliminary data.</text>
</comment>
<dbReference type="PANTHER" id="PTHR48267">
    <property type="entry name" value="CUPREDOXIN SUPERFAMILY PROTEIN"/>
    <property type="match status" value="1"/>
</dbReference>
<evidence type="ECO:0000256" key="3">
    <source>
        <dbReference type="ARBA" id="ARBA00023002"/>
    </source>
</evidence>
<evidence type="ECO:0000259" key="10">
    <source>
        <dbReference type="Pfam" id="PF07732"/>
    </source>
</evidence>
<dbReference type="CDD" id="cd13890">
    <property type="entry name" value="CuRO_3_CueO_FtsP"/>
    <property type="match status" value="1"/>
</dbReference>
<keyword evidence="3" id="KW-0560">Oxidoreductase</keyword>
<evidence type="ECO:0000256" key="6">
    <source>
        <dbReference type="ARBA" id="ARBA00042896"/>
    </source>
</evidence>
<dbReference type="PANTHER" id="PTHR48267:SF1">
    <property type="entry name" value="BILIRUBIN OXIDASE"/>
    <property type="match status" value="1"/>
</dbReference>
<dbReference type="PROSITE" id="PS51257">
    <property type="entry name" value="PROKAR_LIPOPROTEIN"/>
    <property type="match status" value="1"/>
</dbReference>
<proteinExistence type="predicted"/>
<gene>
    <name evidence="11" type="ORF">LHA35_23265</name>
</gene>
<evidence type="ECO:0000259" key="9">
    <source>
        <dbReference type="Pfam" id="PF07731"/>
    </source>
</evidence>
<evidence type="ECO:0000256" key="5">
    <source>
        <dbReference type="ARBA" id="ARBA00041027"/>
    </source>
</evidence>
<dbReference type="InterPro" id="IPR008972">
    <property type="entry name" value="Cupredoxin"/>
</dbReference>
<feature type="domain" description="Plastocyanin-like" evidence="9">
    <location>
        <begin position="389"/>
        <end position="494"/>
    </location>
</feature>
<evidence type="ECO:0000313" key="11">
    <source>
        <dbReference type="EMBL" id="MCB4824652.1"/>
    </source>
</evidence>
<dbReference type="Gene3D" id="2.60.40.420">
    <property type="entry name" value="Cupredoxins - blue copper proteins"/>
    <property type="match status" value="3"/>
</dbReference>
<dbReference type="InterPro" id="IPR006311">
    <property type="entry name" value="TAT_signal"/>
</dbReference>
<dbReference type="EMBL" id="JAJAQI010000049">
    <property type="protein sequence ID" value="MCB4824652.1"/>
    <property type="molecule type" value="Genomic_DNA"/>
</dbReference>
<dbReference type="GO" id="GO:0005507">
    <property type="term" value="F:copper ion binding"/>
    <property type="evidence" value="ECO:0007669"/>
    <property type="project" value="InterPro"/>
</dbReference>
<dbReference type="PROSITE" id="PS00080">
    <property type="entry name" value="MULTICOPPER_OXIDASE2"/>
    <property type="match status" value="1"/>
</dbReference>
<dbReference type="Proteomes" id="UP001139311">
    <property type="component" value="Unassembled WGS sequence"/>
</dbReference>
<dbReference type="InterPro" id="IPR011707">
    <property type="entry name" value="Cu-oxidase-like_N"/>
</dbReference>
<evidence type="ECO:0000256" key="1">
    <source>
        <dbReference type="ARBA" id="ARBA00011245"/>
    </source>
</evidence>
<feature type="domain" description="Plastocyanin-like" evidence="10">
    <location>
        <begin position="60"/>
        <end position="172"/>
    </location>
</feature>
<organism evidence="11 12">
    <name type="scientific">Roseicella aerolata</name>
    <dbReference type="NCBI Taxonomy" id="2883479"/>
    <lineage>
        <taxon>Bacteria</taxon>
        <taxon>Pseudomonadati</taxon>
        <taxon>Pseudomonadota</taxon>
        <taxon>Alphaproteobacteria</taxon>
        <taxon>Acetobacterales</taxon>
        <taxon>Roseomonadaceae</taxon>
        <taxon>Roseicella</taxon>
    </lineage>
</organism>
<dbReference type="EC" id="1.16.3.4" evidence="4"/>
<dbReference type="CDD" id="cd13867">
    <property type="entry name" value="CuRO_2_CueO_FtsP"/>
    <property type="match status" value="1"/>
</dbReference>
<evidence type="ECO:0000256" key="4">
    <source>
        <dbReference type="ARBA" id="ARBA00038978"/>
    </source>
</evidence>
<evidence type="ECO:0000256" key="2">
    <source>
        <dbReference type="ARBA" id="ARBA00022723"/>
    </source>
</evidence>
<accession>A0A9X1IHF9</accession>